<dbReference type="RefSeq" id="WP_367768697.1">
    <property type="nucleotide sequence ID" value="NZ_JBFNXR010000017.1"/>
</dbReference>
<organism evidence="8 9">
    <name type="scientific">Novosphingobium rhizovicinum</name>
    <dbReference type="NCBI Taxonomy" id="3228928"/>
    <lineage>
        <taxon>Bacteria</taxon>
        <taxon>Pseudomonadati</taxon>
        <taxon>Pseudomonadota</taxon>
        <taxon>Alphaproteobacteria</taxon>
        <taxon>Sphingomonadales</taxon>
        <taxon>Sphingomonadaceae</taxon>
        <taxon>Novosphingobium</taxon>
    </lineage>
</organism>
<dbReference type="SUPFAM" id="SSF50037">
    <property type="entry name" value="C-terminal domain of transcriptional repressors"/>
    <property type="match status" value="1"/>
</dbReference>
<dbReference type="EC" id="6.3.4.15" evidence="5"/>
<sequence length="239" mass="25151">MIEVVAETGSTNTDLTTRVSAGEMVSEGHWLVADRQVRGRGRHGRTWSDGAGNFMGSTLIRLRAGDPPAHTLSLAAGVAVFEALCAVAPGTREQLSLKWPNDVLVGPAKLAGILLERVGEAVVVGVGVNLLHAPDVEGRAVASLASLGHVVDRDAFAATLDTAWGEVLQLWRFGGWAQVRSRWLARAHPVGTALAVHGSENGVLHGVFLGLDSEGALQLEDTGGTRRTIHAGEVLIDSR</sequence>
<dbReference type="InterPro" id="IPR004143">
    <property type="entry name" value="BPL_LPL_catalytic"/>
</dbReference>
<dbReference type="Proteomes" id="UP001556118">
    <property type="component" value="Unassembled WGS sequence"/>
</dbReference>
<dbReference type="InterPro" id="IPR004408">
    <property type="entry name" value="Biotin_CoA_COase_ligase"/>
</dbReference>
<dbReference type="PANTHER" id="PTHR12835:SF5">
    <property type="entry name" value="BIOTIN--PROTEIN LIGASE"/>
    <property type="match status" value="1"/>
</dbReference>
<dbReference type="InterPro" id="IPR045864">
    <property type="entry name" value="aa-tRNA-synth_II/BPL/LPL"/>
</dbReference>
<dbReference type="SUPFAM" id="SSF55681">
    <property type="entry name" value="Class II aaRS and biotin synthetases"/>
    <property type="match status" value="1"/>
</dbReference>
<keyword evidence="4" id="KW-0092">Biotin</keyword>
<proteinExistence type="predicted"/>
<evidence type="ECO:0000313" key="8">
    <source>
        <dbReference type="EMBL" id="MEW9853977.1"/>
    </source>
</evidence>
<evidence type="ECO:0000256" key="3">
    <source>
        <dbReference type="ARBA" id="ARBA00022840"/>
    </source>
</evidence>
<dbReference type="EMBL" id="JBFNXR010000017">
    <property type="protein sequence ID" value="MEW9853977.1"/>
    <property type="molecule type" value="Genomic_DNA"/>
</dbReference>
<evidence type="ECO:0000256" key="6">
    <source>
        <dbReference type="ARBA" id="ARBA00047846"/>
    </source>
</evidence>
<evidence type="ECO:0000256" key="2">
    <source>
        <dbReference type="ARBA" id="ARBA00022741"/>
    </source>
</evidence>
<reference evidence="8 9" key="1">
    <citation type="submission" date="2024-06" db="EMBL/GenBank/DDBJ databases">
        <title>Novosphingobium rhizovicinus M1R2S20.</title>
        <authorList>
            <person name="Sun J.-Q."/>
        </authorList>
    </citation>
    <scope>NUCLEOTIDE SEQUENCE [LARGE SCALE GENOMIC DNA]</scope>
    <source>
        <strain evidence="8 9">M1R2S20</strain>
    </source>
</reference>
<dbReference type="CDD" id="cd16442">
    <property type="entry name" value="BPL"/>
    <property type="match status" value="1"/>
</dbReference>
<accession>A0ABV3R826</accession>
<feature type="domain" description="BPL/LPL catalytic" evidence="7">
    <location>
        <begin position="3"/>
        <end position="172"/>
    </location>
</feature>
<gene>
    <name evidence="8" type="ORF">ABUH87_02115</name>
</gene>
<name>A0ABV3R826_9SPHN</name>
<evidence type="ECO:0000256" key="1">
    <source>
        <dbReference type="ARBA" id="ARBA00022598"/>
    </source>
</evidence>
<comment type="caution">
    <text evidence="8">The sequence shown here is derived from an EMBL/GenBank/DDBJ whole genome shotgun (WGS) entry which is preliminary data.</text>
</comment>
<keyword evidence="3" id="KW-0067">ATP-binding</keyword>
<keyword evidence="9" id="KW-1185">Reference proteome</keyword>
<dbReference type="Pfam" id="PF03099">
    <property type="entry name" value="BPL_LplA_LipB"/>
    <property type="match status" value="1"/>
</dbReference>
<keyword evidence="2" id="KW-0547">Nucleotide-binding</keyword>
<evidence type="ECO:0000259" key="7">
    <source>
        <dbReference type="PROSITE" id="PS51733"/>
    </source>
</evidence>
<dbReference type="Pfam" id="PF02237">
    <property type="entry name" value="BPL_C"/>
    <property type="match status" value="1"/>
</dbReference>
<comment type="catalytic activity">
    <reaction evidence="6">
        <text>biotin + L-lysyl-[protein] + ATP = N(6)-biotinyl-L-lysyl-[protein] + AMP + diphosphate + H(+)</text>
        <dbReference type="Rhea" id="RHEA:11756"/>
        <dbReference type="Rhea" id="RHEA-COMP:9752"/>
        <dbReference type="Rhea" id="RHEA-COMP:10505"/>
        <dbReference type="ChEBI" id="CHEBI:15378"/>
        <dbReference type="ChEBI" id="CHEBI:29969"/>
        <dbReference type="ChEBI" id="CHEBI:30616"/>
        <dbReference type="ChEBI" id="CHEBI:33019"/>
        <dbReference type="ChEBI" id="CHEBI:57586"/>
        <dbReference type="ChEBI" id="CHEBI:83144"/>
        <dbReference type="ChEBI" id="CHEBI:456215"/>
        <dbReference type="EC" id="6.3.4.15"/>
    </reaction>
</comment>
<evidence type="ECO:0000313" key="9">
    <source>
        <dbReference type="Proteomes" id="UP001556118"/>
    </source>
</evidence>
<dbReference type="PROSITE" id="PS51733">
    <property type="entry name" value="BPL_LPL_CATALYTIC"/>
    <property type="match status" value="1"/>
</dbReference>
<dbReference type="Gene3D" id="3.30.930.10">
    <property type="entry name" value="Bira Bifunctional Protein, Domain 2"/>
    <property type="match status" value="1"/>
</dbReference>
<dbReference type="PANTHER" id="PTHR12835">
    <property type="entry name" value="BIOTIN PROTEIN LIGASE"/>
    <property type="match status" value="1"/>
</dbReference>
<dbReference type="GO" id="GO:0004077">
    <property type="term" value="F:biotin--[biotin carboxyl-carrier protein] ligase activity"/>
    <property type="evidence" value="ECO:0007669"/>
    <property type="project" value="UniProtKB-EC"/>
</dbReference>
<dbReference type="NCBIfam" id="TIGR00121">
    <property type="entry name" value="birA_ligase"/>
    <property type="match status" value="1"/>
</dbReference>
<keyword evidence="1 8" id="KW-0436">Ligase</keyword>
<evidence type="ECO:0000256" key="5">
    <source>
        <dbReference type="ARBA" id="ARBA00024227"/>
    </source>
</evidence>
<dbReference type="Gene3D" id="2.30.30.100">
    <property type="match status" value="1"/>
</dbReference>
<protein>
    <recommendedName>
        <fullName evidence="5">biotin--[biotin carboxyl-carrier protein] ligase</fullName>
        <ecNumber evidence="5">6.3.4.15</ecNumber>
    </recommendedName>
</protein>
<dbReference type="InterPro" id="IPR003142">
    <property type="entry name" value="BPL_C"/>
</dbReference>
<evidence type="ECO:0000256" key="4">
    <source>
        <dbReference type="ARBA" id="ARBA00023267"/>
    </source>
</evidence>
<dbReference type="InterPro" id="IPR008988">
    <property type="entry name" value="Transcriptional_repressor_C"/>
</dbReference>